<dbReference type="GO" id="GO:0006310">
    <property type="term" value="P:DNA recombination"/>
    <property type="evidence" value="ECO:0007669"/>
    <property type="project" value="UniProtKB-KW"/>
</dbReference>
<evidence type="ECO:0000259" key="7">
    <source>
        <dbReference type="PROSITE" id="PS51900"/>
    </source>
</evidence>
<evidence type="ECO:0000256" key="3">
    <source>
        <dbReference type="ARBA" id="ARBA00023125"/>
    </source>
</evidence>
<dbReference type="Gene3D" id="1.10.443.10">
    <property type="entry name" value="Intergrase catalytic core"/>
    <property type="match status" value="1"/>
</dbReference>
<evidence type="ECO:0000259" key="6">
    <source>
        <dbReference type="PROSITE" id="PS51898"/>
    </source>
</evidence>
<feature type="domain" description="Tyr recombinase" evidence="6">
    <location>
        <begin position="121"/>
        <end position="301"/>
    </location>
</feature>
<dbReference type="RefSeq" id="WP_008147700.1">
    <property type="nucleotide sequence ID" value="NZ_CAKWFF010000093.1"/>
</dbReference>
<dbReference type="Pfam" id="PF00589">
    <property type="entry name" value="Phage_integrase"/>
    <property type="match status" value="1"/>
</dbReference>
<dbReference type="GO" id="GO:0003677">
    <property type="term" value="F:DNA binding"/>
    <property type="evidence" value="ECO:0007669"/>
    <property type="project" value="UniProtKB-UniRule"/>
</dbReference>
<dbReference type="PANTHER" id="PTHR30349:SF64">
    <property type="entry name" value="PROPHAGE INTEGRASE INTD-RELATED"/>
    <property type="match status" value="1"/>
</dbReference>
<dbReference type="AlphaFoldDB" id="A0A9Q5SR61"/>
<dbReference type="InterPro" id="IPR011010">
    <property type="entry name" value="DNA_brk_join_enz"/>
</dbReference>
<evidence type="ECO:0000313" key="9">
    <source>
        <dbReference type="Proteomes" id="UP000195975"/>
    </source>
</evidence>
<dbReference type="InterPro" id="IPR002104">
    <property type="entry name" value="Integrase_catalytic"/>
</dbReference>
<reference evidence="9" key="1">
    <citation type="submission" date="2017-04" db="EMBL/GenBank/DDBJ databases">
        <title>Function of individual gut microbiota members based on whole genome sequencing of pure cultures obtained from chicken caecum.</title>
        <authorList>
            <person name="Medvecky M."/>
            <person name="Cejkova D."/>
            <person name="Polansky O."/>
            <person name="Karasova D."/>
            <person name="Kubasova T."/>
            <person name="Cizek A."/>
            <person name="Rychlik I."/>
        </authorList>
    </citation>
    <scope>NUCLEOTIDE SEQUENCE [LARGE SCALE GENOMIC DNA]</scope>
    <source>
        <strain evidence="9">An42</strain>
    </source>
</reference>
<dbReference type="CDD" id="cd01185">
    <property type="entry name" value="INTN1_C_like"/>
    <property type="match status" value="1"/>
</dbReference>
<keyword evidence="3 5" id="KW-0238">DNA-binding</keyword>
<dbReference type="InterPro" id="IPR025269">
    <property type="entry name" value="SAM-like_dom"/>
</dbReference>
<proteinExistence type="inferred from homology"/>
<comment type="similarity">
    <text evidence="1">Belongs to the 'phage' integrase family.</text>
</comment>
<dbReference type="InterPro" id="IPR010998">
    <property type="entry name" value="Integrase_recombinase_N"/>
</dbReference>
<dbReference type="InterPro" id="IPR044068">
    <property type="entry name" value="CB"/>
</dbReference>
<dbReference type="Gene3D" id="1.10.150.130">
    <property type="match status" value="1"/>
</dbReference>
<dbReference type="GO" id="GO:0015074">
    <property type="term" value="P:DNA integration"/>
    <property type="evidence" value="ECO:0007669"/>
    <property type="project" value="UniProtKB-KW"/>
</dbReference>
<evidence type="ECO:0000256" key="4">
    <source>
        <dbReference type="ARBA" id="ARBA00023172"/>
    </source>
</evidence>
<dbReference type="Proteomes" id="UP000195975">
    <property type="component" value="Unassembled WGS sequence"/>
</dbReference>
<evidence type="ECO:0000256" key="5">
    <source>
        <dbReference type="PROSITE-ProRule" id="PRU01248"/>
    </source>
</evidence>
<comment type="caution">
    <text evidence="8">The sequence shown here is derived from an EMBL/GenBank/DDBJ whole genome shotgun (WGS) entry which is preliminary data.</text>
</comment>
<dbReference type="PROSITE" id="PS51898">
    <property type="entry name" value="TYR_RECOMBINASE"/>
    <property type="match status" value="1"/>
</dbReference>
<keyword evidence="2" id="KW-0229">DNA integration</keyword>
<dbReference type="EMBL" id="NFIJ01000011">
    <property type="protein sequence ID" value="OUO04671.1"/>
    <property type="molecule type" value="Genomic_DNA"/>
</dbReference>
<protein>
    <recommendedName>
        <fullName evidence="10">Integrase</fullName>
    </recommendedName>
</protein>
<accession>A0A9Q5SR61</accession>
<organism evidence="8 9">
    <name type="scientific">Parabacteroides johnsonii</name>
    <dbReference type="NCBI Taxonomy" id="387661"/>
    <lineage>
        <taxon>Bacteria</taxon>
        <taxon>Pseudomonadati</taxon>
        <taxon>Bacteroidota</taxon>
        <taxon>Bacteroidia</taxon>
        <taxon>Bacteroidales</taxon>
        <taxon>Tannerellaceae</taxon>
        <taxon>Parabacteroides</taxon>
    </lineage>
</organism>
<name>A0A9Q5SR61_9BACT</name>
<sequence>MEKYYRLSKKERNGTRVFGDYINERAHDKRLLGKDSTADLYQAAGYHFRNFCGKEKCRLSDLNSTLIMDFTNYLQCLRLKTNTINSYLSSLRAIFNAALRSQLVKVKDHPFGELKLKREVTAKRAVSVDIIKQIAAVDLKKDRKLELAADLSLFGFMAYGMPFVDIVHLKKENISGDEIIYNRHKTGVQIRIKMTTGMQLLMEKYQNEGPYIFPVLTDGTDYQGYKLLLAGHNRSLKKIGELLNVPAKLTSYVMRHTWASEALRCNIPIAVISQAMGHTSEKTTRIYLAQLDVSVLNKANQVVTGGLETLLTGKQCHLFAK</sequence>
<keyword evidence="4" id="KW-0233">DNA recombination</keyword>
<dbReference type="Pfam" id="PF13102">
    <property type="entry name" value="Phage_int_SAM_5"/>
    <property type="match status" value="1"/>
</dbReference>
<feature type="domain" description="Core-binding (CB)" evidence="7">
    <location>
        <begin position="22"/>
        <end position="99"/>
    </location>
</feature>
<dbReference type="PROSITE" id="PS51900">
    <property type="entry name" value="CB"/>
    <property type="match status" value="1"/>
</dbReference>
<dbReference type="InterPro" id="IPR050090">
    <property type="entry name" value="Tyrosine_recombinase_XerCD"/>
</dbReference>
<evidence type="ECO:0000313" key="8">
    <source>
        <dbReference type="EMBL" id="OUO04671.1"/>
    </source>
</evidence>
<dbReference type="InterPro" id="IPR013762">
    <property type="entry name" value="Integrase-like_cat_sf"/>
</dbReference>
<dbReference type="PANTHER" id="PTHR30349">
    <property type="entry name" value="PHAGE INTEGRASE-RELATED"/>
    <property type="match status" value="1"/>
</dbReference>
<evidence type="ECO:0000256" key="1">
    <source>
        <dbReference type="ARBA" id="ARBA00008857"/>
    </source>
</evidence>
<dbReference type="GeneID" id="93407401"/>
<evidence type="ECO:0000256" key="2">
    <source>
        <dbReference type="ARBA" id="ARBA00022908"/>
    </source>
</evidence>
<dbReference type="SUPFAM" id="SSF56349">
    <property type="entry name" value="DNA breaking-rejoining enzymes"/>
    <property type="match status" value="1"/>
</dbReference>
<evidence type="ECO:0008006" key="10">
    <source>
        <dbReference type="Google" id="ProtNLM"/>
    </source>
</evidence>
<gene>
    <name evidence="8" type="ORF">B5F96_11250</name>
</gene>